<evidence type="ECO:0000313" key="2">
    <source>
        <dbReference type="EMBL" id="MBP1082305.1"/>
    </source>
</evidence>
<name>A0ABS4CY63_9BACI</name>
<evidence type="ECO:0000256" key="1">
    <source>
        <dbReference type="SAM" id="Phobius"/>
    </source>
</evidence>
<evidence type="ECO:0000313" key="3">
    <source>
        <dbReference type="Proteomes" id="UP000674416"/>
    </source>
</evidence>
<keyword evidence="3" id="KW-1185">Reference proteome</keyword>
<protein>
    <submittedName>
        <fullName evidence="2">Uncharacterized protein</fullName>
    </submittedName>
</protein>
<keyword evidence="1" id="KW-0812">Transmembrane</keyword>
<keyword evidence="1" id="KW-1133">Transmembrane helix</keyword>
<comment type="caution">
    <text evidence="2">The sequence shown here is derived from an EMBL/GenBank/DDBJ whole genome shotgun (WGS) entry which is preliminary data.</text>
</comment>
<organism evidence="2 3">
    <name type="scientific">Bacillus capparidis</name>
    <dbReference type="NCBI Taxonomy" id="1840411"/>
    <lineage>
        <taxon>Bacteria</taxon>
        <taxon>Bacillati</taxon>
        <taxon>Bacillota</taxon>
        <taxon>Bacilli</taxon>
        <taxon>Bacillales</taxon>
        <taxon>Bacillaceae</taxon>
        <taxon>Bacillus</taxon>
    </lineage>
</organism>
<feature type="transmembrane region" description="Helical" evidence="1">
    <location>
        <begin position="6"/>
        <end position="23"/>
    </location>
</feature>
<dbReference type="EMBL" id="JAFDST010000003">
    <property type="protein sequence ID" value="MBP1082305.1"/>
    <property type="molecule type" value="Genomic_DNA"/>
</dbReference>
<keyword evidence="1" id="KW-0472">Membrane</keyword>
<accession>A0ABS4CY63</accession>
<gene>
    <name evidence="2" type="ORF">JOC74_002808</name>
</gene>
<reference evidence="2 3" key="1">
    <citation type="submission" date="2021-01" db="EMBL/GenBank/DDBJ databases">
        <title>Genomic Encyclopedia of Type Strains, Phase IV (KMG-IV): sequencing the most valuable type-strain genomes for metagenomic binning, comparative biology and taxonomic classification.</title>
        <authorList>
            <person name="Goeker M."/>
        </authorList>
    </citation>
    <scope>NUCLEOTIDE SEQUENCE [LARGE SCALE GENOMIC DNA]</scope>
    <source>
        <strain evidence="2 3">DSM 103394</strain>
    </source>
</reference>
<dbReference type="Proteomes" id="UP000674416">
    <property type="component" value="Unassembled WGS sequence"/>
</dbReference>
<proteinExistence type="predicted"/>
<sequence>MSFKLISEIILLITLLGLFAWTFKGKKIMKMTYIIIPGTLFICL</sequence>